<feature type="transmembrane region" description="Helical" evidence="1">
    <location>
        <begin position="20"/>
        <end position="40"/>
    </location>
</feature>
<proteinExistence type="predicted"/>
<comment type="caution">
    <text evidence="2">The sequence shown here is derived from an EMBL/GenBank/DDBJ whole genome shotgun (WGS) entry which is preliminary data.</text>
</comment>
<organism evidence="2 3">
    <name type="scientific">Mucuna pruriens</name>
    <name type="common">Velvet bean</name>
    <name type="synonym">Dolichos pruriens</name>
    <dbReference type="NCBI Taxonomy" id="157652"/>
    <lineage>
        <taxon>Eukaryota</taxon>
        <taxon>Viridiplantae</taxon>
        <taxon>Streptophyta</taxon>
        <taxon>Embryophyta</taxon>
        <taxon>Tracheophyta</taxon>
        <taxon>Spermatophyta</taxon>
        <taxon>Magnoliopsida</taxon>
        <taxon>eudicotyledons</taxon>
        <taxon>Gunneridae</taxon>
        <taxon>Pentapetalae</taxon>
        <taxon>rosids</taxon>
        <taxon>fabids</taxon>
        <taxon>Fabales</taxon>
        <taxon>Fabaceae</taxon>
        <taxon>Papilionoideae</taxon>
        <taxon>50 kb inversion clade</taxon>
        <taxon>NPAAA clade</taxon>
        <taxon>indigoferoid/millettioid clade</taxon>
        <taxon>Phaseoleae</taxon>
        <taxon>Mucuna</taxon>
    </lineage>
</organism>
<keyword evidence="1" id="KW-0812">Transmembrane</keyword>
<dbReference type="Proteomes" id="UP000257109">
    <property type="component" value="Unassembled WGS sequence"/>
</dbReference>
<reference evidence="2" key="1">
    <citation type="submission" date="2018-05" db="EMBL/GenBank/DDBJ databases">
        <title>Draft genome of Mucuna pruriens seed.</title>
        <authorList>
            <person name="Nnadi N.E."/>
            <person name="Vos R."/>
            <person name="Hasami M.H."/>
            <person name="Devisetty U.K."/>
            <person name="Aguiy J.C."/>
        </authorList>
    </citation>
    <scope>NUCLEOTIDE SEQUENCE [LARGE SCALE GENOMIC DNA]</scope>
    <source>
        <strain evidence="2">JCA_2017</strain>
    </source>
</reference>
<evidence type="ECO:0000313" key="3">
    <source>
        <dbReference type="Proteomes" id="UP000257109"/>
    </source>
</evidence>
<keyword evidence="3" id="KW-1185">Reference proteome</keyword>
<evidence type="ECO:0000256" key="1">
    <source>
        <dbReference type="SAM" id="Phobius"/>
    </source>
</evidence>
<dbReference type="EMBL" id="QJKJ01003888">
    <property type="protein sequence ID" value="RDX96446.1"/>
    <property type="molecule type" value="Genomic_DNA"/>
</dbReference>
<dbReference type="AlphaFoldDB" id="A0A371H190"/>
<sequence>MALMQRILTRLLLLQQQRKFRIFLIRLIQGLAIFTAGYILNMSPTKRLRGIALEESCIDIHCDLDMCLSNLEGSLDDKGKHSTSGYRLYNPRNNKIVISKYIMIDEFKSWNRDTNTRKRLTKMLVDLNDTDALQQLPLKWIPQRLQDCEMVPNSVVTSKGELVHFALFSYLEQVCFTKAMQDPRWFDAMEEELKLIEKNQTWGLVSLSSHKRSIVVKIVGKGFLQRDEMDYGDPLDEVYVAQLDLAFSVGMISRLMDKPRTPHLLVAKRILCYVKEMLDCGSLFPNRRDKAKVKNNWLCLYIWENTNLLLFKERIYGGLILMKDRVCDRFYECL</sequence>
<keyword evidence="1" id="KW-1133">Transmembrane helix</keyword>
<accession>A0A371H190</accession>
<gene>
    <name evidence="2" type="ORF">CR513_20906</name>
</gene>
<feature type="non-terminal residue" evidence="2">
    <location>
        <position position="1"/>
    </location>
</feature>
<keyword evidence="1" id="KW-0472">Membrane</keyword>
<evidence type="ECO:0000313" key="2">
    <source>
        <dbReference type="EMBL" id="RDX96446.1"/>
    </source>
</evidence>
<protein>
    <submittedName>
        <fullName evidence="2">Uncharacterized protein</fullName>
    </submittedName>
</protein>
<name>A0A371H190_MUCPR</name>